<evidence type="ECO:0000256" key="2">
    <source>
        <dbReference type="ARBA" id="ARBA00005979"/>
    </source>
</evidence>
<dbReference type="Pfam" id="PF00724">
    <property type="entry name" value="Oxidored_FMN"/>
    <property type="match status" value="1"/>
</dbReference>
<dbReference type="PANTHER" id="PTHR22893">
    <property type="entry name" value="NADH OXIDOREDUCTASE-RELATED"/>
    <property type="match status" value="1"/>
</dbReference>
<dbReference type="GO" id="GO:0005829">
    <property type="term" value="C:cytosol"/>
    <property type="evidence" value="ECO:0007669"/>
    <property type="project" value="TreeGrafter"/>
</dbReference>
<dbReference type="AlphaFoldDB" id="I0IH69"/>
<evidence type="ECO:0000313" key="5">
    <source>
        <dbReference type="EMBL" id="BAM04607.1"/>
    </source>
</evidence>
<dbReference type="EMBL" id="AP012338">
    <property type="protein sequence ID" value="BAM04607.1"/>
    <property type="molecule type" value="Genomic_DNA"/>
</dbReference>
<dbReference type="RefSeq" id="WP_014437820.1">
    <property type="nucleotide sequence ID" value="NC_017080.1"/>
</dbReference>
<keyword evidence="3" id="KW-0560">Oxidoreductase</keyword>
<dbReference type="OrthoDB" id="9772736at2"/>
<evidence type="ECO:0000259" key="4">
    <source>
        <dbReference type="Pfam" id="PF00724"/>
    </source>
</evidence>
<keyword evidence="6" id="KW-1185">Reference proteome</keyword>
<dbReference type="InterPro" id="IPR001155">
    <property type="entry name" value="OxRdtase_FMN_N"/>
</dbReference>
<evidence type="ECO:0000256" key="1">
    <source>
        <dbReference type="ARBA" id="ARBA00001917"/>
    </source>
</evidence>
<dbReference type="Gene3D" id="3.20.20.70">
    <property type="entry name" value="Aldolase class I"/>
    <property type="match status" value="1"/>
</dbReference>
<dbReference type="GO" id="GO:0010181">
    <property type="term" value="F:FMN binding"/>
    <property type="evidence" value="ECO:0007669"/>
    <property type="project" value="InterPro"/>
</dbReference>
<dbReference type="Proteomes" id="UP000007881">
    <property type="component" value="Chromosome"/>
</dbReference>
<organism evidence="5 6">
    <name type="scientific">Phycisphaera mikurensis (strain NBRC 102666 / KCTC 22515 / FYK2301M01)</name>
    <dbReference type="NCBI Taxonomy" id="1142394"/>
    <lineage>
        <taxon>Bacteria</taxon>
        <taxon>Pseudomonadati</taxon>
        <taxon>Planctomycetota</taxon>
        <taxon>Phycisphaerae</taxon>
        <taxon>Phycisphaerales</taxon>
        <taxon>Phycisphaeraceae</taxon>
        <taxon>Phycisphaera</taxon>
    </lineage>
</organism>
<dbReference type="HOGENOM" id="CLU_012153_0_0_0"/>
<dbReference type="InterPro" id="IPR013785">
    <property type="entry name" value="Aldolase_TIM"/>
</dbReference>
<dbReference type="CDD" id="cd02933">
    <property type="entry name" value="OYE_like_FMN"/>
    <property type="match status" value="1"/>
</dbReference>
<dbReference type="PATRIC" id="fig|1142394.8.peg.2529"/>
<name>I0IH69_PHYMF</name>
<dbReference type="STRING" id="1142394.PSMK_24480"/>
<dbReference type="PANTHER" id="PTHR22893:SF98">
    <property type="entry name" value="OXIDOREDUCTASE"/>
    <property type="match status" value="1"/>
</dbReference>
<dbReference type="eggNOG" id="COG1902">
    <property type="taxonomic scope" value="Bacteria"/>
</dbReference>
<protein>
    <submittedName>
        <fullName evidence="5">Putative oxidoreductase</fullName>
    </submittedName>
</protein>
<sequence length="363" mass="38914">MPDAAASLFQPYHLGPTALPSRIVMAPLTRNRADEDLAPHALNAEYYRQRAGAALIVSEATQVSPGGIGYPGTPGIHSDKQEAGWKLVTDAVHGAGGRIFAQLWYCGRVAHPDLLGGEQPVSASAIKITSGQAATPTGMKDFVTPRPLAVEEIDRIVGAYRHAAEVARDAGFDGVEVHAANGYLLDQFLRTGSNERTDDYGGSVANRCRFAVRVAEACAGVWGADRVGIRVSPTGTFGDMHDHDPEETFSHLAGEMDRIGLVYLHVNEPSAGDFRHGAGEFEAAKLRPHFGNTLIACGDYDRERAIEKLDAGDADLIAFGRLYLANPDLPERLERGGPYNEPITDAFYGGDAHGYTDYPTLSG</sequence>
<dbReference type="FunFam" id="3.20.20.70:FF:000059">
    <property type="entry name" value="N-ethylmaleimide reductase, FMN-linked"/>
    <property type="match status" value="1"/>
</dbReference>
<dbReference type="GO" id="GO:0016628">
    <property type="term" value="F:oxidoreductase activity, acting on the CH-CH group of donors, NAD or NADP as acceptor"/>
    <property type="evidence" value="ECO:0007669"/>
    <property type="project" value="UniProtKB-ARBA"/>
</dbReference>
<gene>
    <name evidence="5" type="ordered locus">PSMK_24480</name>
</gene>
<comment type="similarity">
    <text evidence="2">Belongs to the NADH:flavin oxidoreductase/NADH oxidase family.</text>
</comment>
<dbReference type="SUPFAM" id="SSF51395">
    <property type="entry name" value="FMN-linked oxidoreductases"/>
    <property type="match status" value="1"/>
</dbReference>
<proteinExistence type="inferred from homology"/>
<evidence type="ECO:0000313" key="6">
    <source>
        <dbReference type="Proteomes" id="UP000007881"/>
    </source>
</evidence>
<accession>I0IH69</accession>
<evidence type="ECO:0000256" key="3">
    <source>
        <dbReference type="ARBA" id="ARBA00023002"/>
    </source>
</evidence>
<dbReference type="KEGG" id="phm:PSMK_24480"/>
<feature type="domain" description="NADH:flavin oxidoreductase/NADH oxidase N-terminal" evidence="4">
    <location>
        <begin position="7"/>
        <end position="337"/>
    </location>
</feature>
<dbReference type="InterPro" id="IPR045247">
    <property type="entry name" value="Oye-like"/>
</dbReference>
<comment type="cofactor">
    <cofactor evidence="1">
        <name>FMN</name>
        <dbReference type="ChEBI" id="CHEBI:58210"/>
    </cofactor>
</comment>
<reference evidence="5 6" key="1">
    <citation type="submission" date="2012-02" db="EMBL/GenBank/DDBJ databases">
        <title>Complete genome sequence of Phycisphaera mikurensis NBRC 102666.</title>
        <authorList>
            <person name="Ankai A."/>
            <person name="Hosoyama A."/>
            <person name="Terui Y."/>
            <person name="Sekine M."/>
            <person name="Fukai R."/>
            <person name="Kato Y."/>
            <person name="Nakamura S."/>
            <person name="Yamada-Narita S."/>
            <person name="Kawakoshi A."/>
            <person name="Fukunaga Y."/>
            <person name="Yamazaki S."/>
            <person name="Fujita N."/>
        </authorList>
    </citation>
    <scope>NUCLEOTIDE SEQUENCE [LARGE SCALE GENOMIC DNA]</scope>
    <source>
        <strain evidence="6">NBRC 102666 / KCTC 22515 / FYK2301M01</strain>
    </source>
</reference>